<reference evidence="1 2" key="1">
    <citation type="journal article" date="2010" name="Stand. Genomic Sci.">
        <title>Complete genome sequence of Denitrovibrio acetiphilus type strain (N2460).</title>
        <authorList>
            <person name="Kiss H."/>
            <person name="Lang E."/>
            <person name="Lapidus A."/>
            <person name="Copeland A."/>
            <person name="Nolan M."/>
            <person name="Glavina Del Rio T."/>
            <person name="Chen F."/>
            <person name="Lucas S."/>
            <person name="Tice H."/>
            <person name="Cheng J.F."/>
            <person name="Han C."/>
            <person name="Goodwin L."/>
            <person name="Pitluck S."/>
            <person name="Liolios K."/>
            <person name="Pati A."/>
            <person name="Ivanova N."/>
            <person name="Mavromatis K."/>
            <person name="Chen A."/>
            <person name="Palaniappan K."/>
            <person name="Land M."/>
            <person name="Hauser L."/>
            <person name="Chang Y.J."/>
            <person name="Jeffries C.D."/>
            <person name="Detter J.C."/>
            <person name="Brettin T."/>
            <person name="Spring S."/>
            <person name="Rohde M."/>
            <person name="Goker M."/>
            <person name="Woyke T."/>
            <person name="Bristow J."/>
            <person name="Eisen J.A."/>
            <person name="Markowitz V."/>
            <person name="Hugenholtz P."/>
            <person name="Kyrpides N.C."/>
            <person name="Klenk H.P."/>
        </authorList>
    </citation>
    <scope>NUCLEOTIDE SEQUENCE [LARGE SCALE GENOMIC DNA]</scope>
    <source>
        <strain evidence="2">DSM 12809 / NBRC 114555 / N2460</strain>
    </source>
</reference>
<dbReference type="EMBL" id="CP001968">
    <property type="protein sequence ID" value="ADD68146.1"/>
    <property type="molecule type" value="Genomic_DNA"/>
</dbReference>
<keyword evidence="2" id="KW-1185">Reference proteome</keyword>
<dbReference type="HOGENOM" id="CLU_192878_0_0_0"/>
<dbReference type="KEGG" id="dap:Dacet_1376"/>
<dbReference type="eggNOG" id="ENOG5030UHP">
    <property type="taxonomic scope" value="Bacteria"/>
</dbReference>
<evidence type="ECO:0000313" key="2">
    <source>
        <dbReference type="Proteomes" id="UP000002012"/>
    </source>
</evidence>
<dbReference type="OrthoDB" id="278417at2"/>
<protein>
    <submittedName>
        <fullName evidence="1">Uncharacterized protein</fullName>
    </submittedName>
</protein>
<gene>
    <name evidence="1" type="ordered locus">Dacet_1376</name>
</gene>
<name>D4H7Z7_DENA2</name>
<evidence type="ECO:0000313" key="1">
    <source>
        <dbReference type="EMBL" id="ADD68146.1"/>
    </source>
</evidence>
<dbReference type="Proteomes" id="UP000002012">
    <property type="component" value="Chromosome"/>
</dbReference>
<dbReference type="PaxDb" id="522772-Dacet_1376"/>
<proteinExistence type="predicted"/>
<dbReference type="RefSeq" id="WP_013010667.1">
    <property type="nucleotide sequence ID" value="NC_013943.1"/>
</dbReference>
<dbReference type="STRING" id="522772.Dacet_1376"/>
<accession>D4H7Z7</accession>
<sequence length="83" mass="9647">MLLNLHERVRVGAVFESSPKPVWFSFHGEKVVVKEICYRWKEREGADIIHKYTVTDGFNVFELSFSAMDACWYLEAMDEGDGK</sequence>
<dbReference type="InParanoid" id="D4H7Z7"/>
<organism evidence="1 2">
    <name type="scientific">Denitrovibrio acetiphilus (strain DSM 12809 / NBRC 114555 / N2460)</name>
    <dbReference type="NCBI Taxonomy" id="522772"/>
    <lineage>
        <taxon>Bacteria</taxon>
        <taxon>Pseudomonadati</taxon>
        <taxon>Deferribacterota</taxon>
        <taxon>Deferribacteres</taxon>
        <taxon>Deferribacterales</taxon>
        <taxon>Geovibrionaceae</taxon>
        <taxon>Denitrovibrio</taxon>
    </lineage>
</organism>
<dbReference type="AlphaFoldDB" id="D4H7Z7"/>